<dbReference type="GO" id="GO:0005507">
    <property type="term" value="F:copper ion binding"/>
    <property type="evidence" value="ECO:0007669"/>
    <property type="project" value="InterPro"/>
</dbReference>
<comment type="cofactor">
    <cofactor evidence="7">
        <name>Zn(2+)</name>
        <dbReference type="ChEBI" id="CHEBI:29105"/>
    </cofactor>
    <text evidence="7">Binds 1 zinc ion per subunit.</text>
</comment>
<dbReference type="Gene3D" id="3.30.70.120">
    <property type="match status" value="1"/>
</dbReference>
<dbReference type="InterPro" id="IPR036069">
    <property type="entry name" value="DUF34/NIF3_sf"/>
</dbReference>
<comment type="cofactor">
    <cofactor evidence="7">
        <name>Cu cation</name>
        <dbReference type="ChEBI" id="CHEBI:23378"/>
    </cofactor>
    <text evidence="7">Binds 1 copper ion per subunit.</text>
</comment>
<evidence type="ECO:0000259" key="8">
    <source>
        <dbReference type="Pfam" id="PF00080"/>
    </source>
</evidence>
<organism evidence="9 10">
    <name type="scientific">Papiliotrema laurentii</name>
    <name type="common">Cryptococcus laurentii</name>
    <dbReference type="NCBI Taxonomy" id="5418"/>
    <lineage>
        <taxon>Eukaryota</taxon>
        <taxon>Fungi</taxon>
        <taxon>Dikarya</taxon>
        <taxon>Basidiomycota</taxon>
        <taxon>Agaricomycotina</taxon>
        <taxon>Tremellomycetes</taxon>
        <taxon>Tremellales</taxon>
        <taxon>Rhynchogastremaceae</taxon>
        <taxon>Papiliotrema</taxon>
    </lineage>
</organism>
<dbReference type="PROSITE" id="PS00332">
    <property type="entry name" value="SOD_CU_ZN_2"/>
    <property type="match status" value="1"/>
</dbReference>
<keyword evidence="10" id="KW-1185">Reference proteome</keyword>
<dbReference type="AlphaFoldDB" id="A0AAD9L7R4"/>
<evidence type="ECO:0000256" key="2">
    <source>
        <dbReference type="ARBA" id="ARBA00022723"/>
    </source>
</evidence>
<reference evidence="9" key="1">
    <citation type="submission" date="2023-02" db="EMBL/GenBank/DDBJ databases">
        <title>Identification and recombinant expression of a fungal hydrolase from Papiliotrema laurentii that hydrolyzes apple cutin and clears colloidal polyester polyurethane.</title>
        <authorList>
            <consortium name="DOE Joint Genome Institute"/>
            <person name="Roman V.A."/>
            <person name="Bojanowski C."/>
            <person name="Crable B.R."/>
            <person name="Wagner D.N."/>
            <person name="Hung C.S."/>
            <person name="Nadeau L.J."/>
            <person name="Schratz L."/>
            <person name="Haridas S."/>
            <person name="Pangilinan J."/>
            <person name="Lipzen A."/>
            <person name="Na H."/>
            <person name="Yan M."/>
            <person name="Ng V."/>
            <person name="Grigoriev I.V."/>
            <person name="Spatafora J.W."/>
            <person name="Barlow D."/>
            <person name="Biffinger J."/>
            <person name="Kelley-Loughnane N."/>
            <person name="Varaljay V.A."/>
            <person name="Crookes-Goodson W.J."/>
        </authorList>
    </citation>
    <scope>NUCLEOTIDE SEQUENCE</scope>
    <source>
        <strain evidence="9">5307AH</strain>
    </source>
</reference>
<dbReference type="EC" id="1.15.1.1" evidence="7"/>
<comment type="function">
    <text evidence="7">Destroys radicals which are normally produced within the cells and which are toxic to biological systems.</text>
</comment>
<dbReference type="FunFam" id="2.60.40.200:FF:000001">
    <property type="entry name" value="Superoxide dismutase [Cu-Zn]"/>
    <property type="match status" value="1"/>
</dbReference>
<dbReference type="PANTHER" id="PTHR10003">
    <property type="entry name" value="SUPEROXIDE DISMUTASE CU-ZN -RELATED"/>
    <property type="match status" value="1"/>
</dbReference>
<comment type="caution">
    <text evidence="9">The sequence shown here is derived from an EMBL/GenBank/DDBJ whole genome shotgun (WGS) entry which is preliminary data.</text>
</comment>
<dbReference type="SUPFAM" id="SSF49329">
    <property type="entry name" value="Cu,Zn superoxide dismutase-like"/>
    <property type="match status" value="1"/>
</dbReference>
<dbReference type="InterPro" id="IPR024134">
    <property type="entry name" value="SOD_Cu/Zn_/chaperone"/>
</dbReference>
<dbReference type="InterPro" id="IPR018152">
    <property type="entry name" value="SOD_Cu/Zn_BS"/>
</dbReference>
<keyword evidence="5 7" id="KW-0560">Oxidoreductase</keyword>
<comment type="catalytic activity">
    <reaction evidence="7">
        <text>2 superoxide + 2 H(+) = H2O2 + O2</text>
        <dbReference type="Rhea" id="RHEA:20696"/>
        <dbReference type="ChEBI" id="CHEBI:15378"/>
        <dbReference type="ChEBI" id="CHEBI:15379"/>
        <dbReference type="ChEBI" id="CHEBI:16240"/>
        <dbReference type="ChEBI" id="CHEBI:18421"/>
        <dbReference type="EC" id="1.15.1.1"/>
    </reaction>
</comment>
<dbReference type="SUPFAM" id="SSF102705">
    <property type="entry name" value="NIF3 (NGG1p interacting factor 3)-like"/>
    <property type="match status" value="1"/>
</dbReference>
<evidence type="ECO:0000256" key="6">
    <source>
        <dbReference type="ARBA" id="ARBA00023008"/>
    </source>
</evidence>
<dbReference type="EMBL" id="JAODAN010000002">
    <property type="protein sequence ID" value="KAK1926421.1"/>
    <property type="molecule type" value="Genomic_DNA"/>
</dbReference>
<evidence type="ECO:0000256" key="5">
    <source>
        <dbReference type="ARBA" id="ARBA00023002"/>
    </source>
</evidence>
<dbReference type="CDD" id="cd00305">
    <property type="entry name" value="Cu-Zn_Superoxide_Dismutase"/>
    <property type="match status" value="1"/>
</dbReference>
<protein>
    <recommendedName>
        <fullName evidence="7">Superoxide dismutase [Cu-Zn]</fullName>
        <ecNumber evidence="7">1.15.1.1</ecNumber>
    </recommendedName>
</protein>
<dbReference type="InterPro" id="IPR015867">
    <property type="entry name" value="N-reg_PII/ATP_PRibTrfase_C"/>
</dbReference>
<dbReference type="PRINTS" id="PR00068">
    <property type="entry name" value="CUZNDISMTASE"/>
</dbReference>
<dbReference type="InterPro" id="IPR001424">
    <property type="entry name" value="SOD_Cu_Zn_dom"/>
</dbReference>
<dbReference type="InterPro" id="IPR036423">
    <property type="entry name" value="SOD-like_Cu/Zn_dom_sf"/>
</dbReference>
<evidence type="ECO:0000313" key="9">
    <source>
        <dbReference type="EMBL" id="KAK1926421.1"/>
    </source>
</evidence>
<keyword evidence="4" id="KW-0049">Antioxidant</keyword>
<evidence type="ECO:0000256" key="1">
    <source>
        <dbReference type="ARBA" id="ARBA00010457"/>
    </source>
</evidence>
<comment type="similarity">
    <text evidence="1 7">Belongs to the Cu-Zn superoxide dismutase family.</text>
</comment>
<proteinExistence type="inferred from homology"/>
<dbReference type="Proteomes" id="UP001182556">
    <property type="component" value="Unassembled WGS sequence"/>
</dbReference>
<keyword evidence="2 7" id="KW-0479">Metal-binding</keyword>
<evidence type="ECO:0000313" key="10">
    <source>
        <dbReference type="Proteomes" id="UP001182556"/>
    </source>
</evidence>
<evidence type="ECO:0000256" key="3">
    <source>
        <dbReference type="ARBA" id="ARBA00022833"/>
    </source>
</evidence>
<accession>A0AAD9L7R4</accession>
<feature type="domain" description="Superoxide dismutase copper/zinc binding" evidence="8">
    <location>
        <begin position="109"/>
        <end position="245"/>
    </location>
</feature>
<dbReference type="Gene3D" id="2.60.40.200">
    <property type="entry name" value="Superoxide dismutase, copper/zinc binding domain"/>
    <property type="match status" value="1"/>
</dbReference>
<name>A0AAD9L7R4_PAPLA</name>
<sequence>MDQRYKIAVYVPKADAEKVKRAALDAGAGRIGLYRDVSFTIPGISQFTPDATATPAIGTPGQPEQVEEVKIEMESKGEEVTRGVVRAIRDSHPYEEVVAVAVLKGDSSVTGVITFTQEAEGAPVTVSGDIKNLSANAERGFHVHEFGDNTNGCTSAGAHFNPFKKNHGGPTDTERHVGDLGNVKTDGNGTAAVNISDTSISLFGPHSIIGRTVVVHEGTDDFGKGGHADSLKTGNAGGRAACGVIGIAN</sequence>
<keyword evidence="3 7" id="KW-0862">Zinc</keyword>
<evidence type="ECO:0000256" key="7">
    <source>
        <dbReference type="RuleBase" id="RU000393"/>
    </source>
</evidence>
<gene>
    <name evidence="9" type="ORF">DB88DRAFT_508518</name>
</gene>
<keyword evidence="6 7" id="KW-0186">Copper</keyword>
<dbReference type="GO" id="GO:0004784">
    <property type="term" value="F:superoxide dismutase activity"/>
    <property type="evidence" value="ECO:0007669"/>
    <property type="project" value="UniProtKB-EC"/>
</dbReference>
<dbReference type="Pfam" id="PF00080">
    <property type="entry name" value="Sod_Cu"/>
    <property type="match status" value="1"/>
</dbReference>
<dbReference type="PROSITE" id="PS00087">
    <property type="entry name" value="SOD_CU_ZN_1"/>
    <property type="match status" value="1"/>
</dbReference>
<evidence type="ECO:0000256" key="4">
    <source>
        <dbReference type="ARBA" id="ARBA00022862"/>
    </source>
</evidence>